<accession>A0ABX0SBI2</accession>
<keyword evidence="2" id="KW-0547">Nucleotide-binding</keyword>
<evidence type="ECO:0000313" key="5">
    <source>
        <dbReference type="EMBL" id="NIH55737.1"/>
    </source>
</evidence>
<dbReference type="Proteomes" id="UP000749311">
    <property type="component" value="Unassembled WGS sequence"/>
</dbReference>
<dbReference type="PROSITE" id="PS00211">
    <property type="entry name" value="ABC_TRANSPORTER_1"/>
    <property type="match status" value="1"/>
</dbReference>
<sequence>MITVVDLRFNYRRGSEELFDGLTHTFATSSVTALTGPSGCGKSTLLYLLGLMLQPTSGTIIVNDTRVDQLPDARRAELRAKHLGFVFQDAVLDPARTILDSVIEPALYAGARRRDILEHAKELLMALGVEKRADHRPGEISGGQAQRVAVARALINTPSVILADEPTGNLDRDNTSVVLTTLRRAAHLGAAVIIATHDDSVVQHCDQQVAL</sequence>
<name>A0ABX0SBI2_9ACTN</name>
<protein>
    <submittedName>
        <fullName evidence="5">ABC transport system ATP-binding protein/lipoprotein-releasing system ATP-binding protein</fullName>
        <ecNumber evidence="5">3.6.3.-</ecNumber>
    </submittedName>
</protein>
<dbReference type="InterPro" id="IPR003439">
    <property type="entry name" value="ABC_transporter-like_ATP-bd"/>
</dbReference>
<gene>
    <name evidence="5" type="ORF">FB473_000382</name>
</gene>
<evidence type="ECO:0000313" key="6">
    <source>
        <dbReference type="Proteomes" id="UP000749311"/>
    </source>
</evidence>
<dbReference type="Gene3D" id="3.40.50.300">
    <property type="entry name" value="P-loop containing nucleotide triphosphate hydrolases"/>
    <property type="match status" value="1"/>
</dbReference>
<dbReference type="InterPro" id="IPR017871">
    <property type="entry name" value="ABC_transporter-like_CS"/>
</dbReference>
<dbReference type="SUPFAM" id="SSF52540">
    <property type="entry name" value="P-loop containing nucleoside triphosphate hydrolases"/>
    <property type="match status" value="1"/>
</dbReference>
<dbReference type="PROSITE" id="PS50893">
    <property type="entry name" value="ABC_TRANSPORTER_2"/>
    <property type="match status" value="1"/>
</dbReference>
<evidence type="ECO:0000259" key="4">
    <source>
        <dbReference type="PROSITE" id="PS50893"/>
    </source>
</evidence>
<keyword evidence="3 5" id="KW-0067">ATP-binding</keyword>
<dbReference type="GO" id="GO:0005524">
    <property type="term" value="F:ATP binding"/>
    <property type="evidence" value="ECO:0007669"/>
    <property type="project" value="UniProtKB-KW"/>
</dbReference>
<dbReference type="EC" id="3.6.3.-" evidence="5"/>
<evidence type="ECO:0000256" key="3">
    <source>
        <dbReference type="ARBA" id="ARBA00022840"/>
    </source>
</evidence>
<evidence type="ECO:0000256" key="1">
    <source>
        <dbReference type="ARBA" id="ARBA00005417"/>
    </source>
</evidence>
<dbReference type="InterPro" id="IPR027417">
    <property type="entry name" value="P-loop_NTPase"/>
</dbReference>
<organism evidence="5 6">
    <name type="scientific">Brooklawnia cerclae</name>
    <dbReference type="NCBI Taxonomy" id="349934"/>
    <lineage>
        <taxon>Bacteria</taxon>
        <taxon>Bacillati</taxon>
        <taxon>Actinomycetota</taxon>
        <taxon>Actinomycetes</taxon>
        <taxon>Propionibacteriales</taxon>
        <taxon>Propionibacteriaceae</taxon>
        <taxon>Brooklawnia</taxon>
    </lineage>
</organism>
<dbReference type="InterPro" id="IPR015854">
    <property type="entry name" value="ABC_transpr_LolD-like"/>
</dbReference>
<dbReference type="GO" id="GO:0016787">
    <property type="term" value="F:hydrolase activity"/>
    <property type="evidence" value="ECO:0007669"/>
    <property type="project" value="UniProtKB-KW"/>
</dbReference>
<dbReference type="PANTHER" id="PTHR24220:SF689">
    <property type="entry name" value="LIPOPROTEIN-RELEASING SYSTEM ATP-BINDING PROTEIN LOLD"/>
    <property type="match status" value="1"/>
</dbReference>
<keyword evidence="5" id="KW-0378">Hydrolase</keyword>
<keyword evidence="6" id="KW-1185">Reference proteome</keyword>
<proteinExistence type="inferred from homology"/>
<comment type="similarity">
    <text evidence="1">Belongs to the ABC transporter superfamily.</text>
</comment>
<dbReference type="SMART" id="SM00382">
    <property type="entry name" value="AAA"/>
    <property type="match status" value="1"/>
</dbReference>
<evidence type="ECO:0000256" key="2">
    <source>
        <dbReference type="ARBA" id="ARBA00022741"/>
    </source>
</evidence>
<dbReference type="PANTHER" id="PTHR24220">
    <property type="entry name" value="IMPORT ATP-BINDING PROTEIN"/>
    <property type="match status" value="1"/>
</dbReference>
<comment type="caution">
    <text evidence="5">The sequence shown here is derived from an EMBL/GenBank/DDBJ whole genome shotgun (WGS) entry which is preliminary data.</text>
</comment>
<dbReference type="RefSeq" id="WP_167164322.1">
    <property type="nucleotide sequence ID" value="NZ_BAAAOO010000017.1"/>
</dbReference>
<dbReference type="Pfam" id="PF00005">
    <property type="entry name" value="ABC_tran"/>
    <property type="match status" value="1"/>
</dbReference>
<dbReference type="InterPro" id="IPR003593">
    <property type="entry name" value="AAA+_ATPase"/>
</dbReference>
<reference evidence="5 6" key="1">
    <citation type="submission" date="2020-02" db="EMBL/GenBank/DDBJ databases">
        <title>Sequencing the genomes of 1000 actinobacteria strains.</title>
        <authorList>
            <person name="Klenk H.-P."/>
        </authorList>
    </citation>
    <scope>NUCLEOTIDE SEQUENCE [LARGE SCALE GENOMIC DNA]</scope>
    <source>
        <strain evidence="5 6">DSM 19609</strain>
    </source>
</reference>
<feature type="domain" description="ABC transporter" evidence="4">
    <location>
        <begin position="2"/>
        <end position="211"/>
    </location>
</feature>
<dbReference type="EMBL" id="JAAMOZ010000001">
    <property type="protein sequence ID" value="NIH55737.1"/>
    <property type="molecule type" value="Genomic_DNA"/>
</dbReference>